<dbReference type="RefSeq" id="WP_382261854.1">
    <property type="nucleotide sequence ID" value="NZ_JBHTAS010000001.1"/>
</dbReference>
<evidence type="ECO:0000313" key="3">
    <source>
        <dbReference type="Proteomes" id="UP001596432"/>
    </source>
</evidence>
<dbReference type="PANTHER" id="PTHR33930:SF2">
    <property type="entry name" value="BLR3452 PROTEIN"/>
    <property type="match status" value="1"/>
</dbReference>
<evidence type="ECO:0000313" key="2">
    <source>
        <dbReference type="EMBL" id="MFC7139808.1"/>
    </source>
</evidence>
<proteinExistence type="predicted"/>
<dbReference type="AlphaFoldDB" id="A0ABD5XXE2"/>
<accession>A0ABD5XXE2</accession>
<organism evidence="2 3">
    <name type="scientific">Halosimplex aquaticum</name>
    <dbReference type="NCBI Taxonomy" id="3026162"/>
    <lineage>
        <taxon>Archaea</taxon>
        <taxon>Methanobacteriati</taxon>
        <taxon>Methanobacteriota</taxon>
        <taxon>Stenosarchaea group</taxon>
        <taxon>Halobacteria</taxon>
        <taxon>Halobacteriales</taxon>
        <taxon>Haloarculaceae</taxon>
        <taxon>Halosimplex</taxon>
    </lineage>
</organism>
<dbReference type="PANTHER" id="PTHR33930">
    <property type="entry name" value="ALKYL HYDROPEROXIDE REDUCTASE AHPD"/>
    <property type="match status" value="1"/>
</dbReference>
<dbReference type="Pfam" id="PF02627">
    <property type="entry name" value="CMD"/>
    <property type="match status" value="2"/>
</dbReference>
<dbReference type="InterPro" id="IPR004675">
    <property type="entry name" value="AhpD_core"/>
</dbReference>
<protein>
    <submittedName>
        <fullName evidence="2">Carboxymuconolactone decarboxylase family protein</fullName>
    </submittedName>
</protein>
<dbReference type="NCBIfam" id="TIGR00778">
    <property type="entry name" value="ahpD_dom"/>
    <property type="match status" value="2"/>
</dbReference>
<reference evidence="2 3" key="1">
    <citation type="journal article" date="2019" name="Int. J. Syst. Evol. Microbiol.">
        <title>The Global Catalogue of Microorganisms (GCM) 10K type strain sequencing project: providing services to taxonomists for standard genome sequencing and annotation.</title>
        <authorList>
            <consortium name="The Broad Institute Genomics Platform"/>
            <consortium name="The Broad Institute Genome Sequencing Center for Infectious Disease"/>
            <person name="Wu L."/>
            <person name="Ma J."/>
        </authorList>
    </citation>
    <scope>NUCLEOTIDE SEQUENCE [LARGE SCALE GENOMIC DNA]</scope>
    <source>
        <strain evidence="2 3">XZYJT29</strain>
    </source>
</reference>
<dbReference type="Proteomes" id="UP001596432">
    <property type="component" value="Unassembled WGS sequence"/>
</dbReference>
<gene>
    <name evidence="2" type="ORF">ACFQMA_08145</name>
</gene>
<sequence length="201" mass="21751">MFPSTTRETHRERASLAPDVDAAFWEFSGAVFAEGALSEKTKQLMAVATAHVTQCPYCIRGHAGNAQDVGATREEVMEAIWVAAALRADSTHTQTDHAFEELSAEDRATMAPDTSDAFRTFTERIFDDGALSERTKRLLAVTVAHALQCESCIADRADHARDAGATDAELMEAVWVAVEMQAGGAYAHAAIALDEMEDTDD</sequence>
<keyword evidence="3" id="KW-1185">Reference proteome</keyword>
<dbReference type="Gene3D" id="1.20.1290.10">
    <property type="entry name" value="AhpD-like"/>
    <property type="match status" value="2"/>
</dbReference>
<name>A0ABD5XXE2_9EURY</name>
<comment type="caution">
    <text evidence="2">The sequence shown here is derived from an EMBL/GenBank/DDBJ whole genome shotgun (WGS) entry which is preliminary data.</text>
</comment>
<dbReference type="InterPro" id="IPR003779">
    <property type="entry name" value="CMD-like"/>
</dbReference>
<evidence type="ECO:0000259" key="1">
    <source>
        <dbReference type="Pfam" id="PF02627"/>
    </source>
</evidence>
<dbReference type="SUPFAM" id="SSF69118">
    <property type="entry name" value="AhpD-like"/>
    <property type="match status" value="2"/>
</dbReference>
<feature type="domain" description="Carboxymuconolactone decarboxylase-like" evidence="1">
    <location>
        <begin position="112"/>
        <end position="195"/>
    </location>
</feature>
<feature type="domain" description="Carboxymuconolactone decarboxylase-like" evidence="1">
    <location>
        <begin position="18"/>
        <end position="89"/>
    </location>
</feature>
<dbReference type="EMBL" id="JBHTAS010000001">
    <property type="protein sequence ID" value="MFC7139808.1"/>
    <property type="molecule type" value="Genomic_DNA"/>
</dbReference>
<dbReference type="InterPro" id="IPR029032">
    <property type="entry name" value="AhpD-like"/>
</dbReference>